<evidence type="ECO:0000256" key="7">
    <source>
        <dbReference type="ARBA" id="ARBA00074156"/>
    </source>
</evidence>
<dbReference type="PANTHER" id="PTHR10430:SF16">
    <property type="entry name" value="PEROXIREDOXIN-5, MITOCHONDRIAL"/>
    <property type="match status" value="1"/>
</dbReference>
<dbReference type="GO" id="GO:0008379">
    <property type="term" value="F:thioredoxin peroxidase activity"/>
    <property type="evidence" value="ECO:0007669"/>
    <property type="project" value="InterPro"/>
</dbReference>
<evidence type="ECO:0000256" key="5">
    <source>
        <dbReference type="ARBA" id="ARBA00023284"/>
    </source>
</evidence>
<evidence type="ECO:0000259" key="12">
    <source>
        <dbReference type="PROSITE" id="PS51352"/>
    </source>
</evidence>
<dbReference type="GO" id="GO:0045454">
    <property type="term" value="P:cell redox homeostasis"/>
    <property type="evidence" value="ECO:0007669"/>
    <property type="project" value="TreeGrafter"/>
</dbReference>
<dbReference type="PANTHER" id="PTHR10430">
    <property type="entry name" value="PEROXIREDOXIN"/>
    <property type="match status" value="1"/>
</dbReference>
<evidence type="ECO:0000256" key="4">
    <source>
        <dbReference type="ARBA" id="ARBA00023002"/>
    </source>
</evidence>
<reference evidence="13 14" key="1">
    <citation type="journal article" date="2018" name="Biotechnol. Biofuels">
        <title>Integrative visual omics of the white-rot fungus Polyporus brumalis exposes the biotechnological potential of its oxidative enzymes for delignifying raw plant biomass.</title>
        <authorList>
            <person name="Miyauchi S."/>
            <person name="Rancon A."/>
            <person name="Drula E."/>
            <person name="Hage H."/>
            <person name="Chaduli D."/>
            <person name="Favel A."/>
            <person name="Grisel S."/>
            <person name="Henrissat B."/>
            <person name="Herpoel-Gimbert I."/>
            <person name="Ruiz-Duenas F.J."/>
            <person name="Chevret D."/>
            <person name="Hainaut M."/>
            <person name="Lin J."/>
            <person name="Wang M."/>
            <person name="Pangilinan J."/>
            <person name="Lipzen A."/>
            <person name="Lesage-Meessen L."/>
            <person name="Navarro D."/>
            <person name="Riley R."/>
            <person name="Grigoriev I.V."/>
            <person name="Zhou S."/>
            <person name="Raouche S."/>
            <person name="Rosso M.N."/>
        </authorList>
    </citation>
    <scope>NUCLEOTIDE SEQUENCE [LARGE SCALE GENOMIC DNA]</scope>
    <source>
        <strain evidence="13 14">BRFM 1820</strain>
    </source>
</reference>
<dbReference type="GO" id="GO:0034599">
    <property type="term" value="P:cellular response to oxidative stress"/>
    <property type="evidence" value="ECO:0007669"/>
    <property type="project" value="InterPro"/>
</dbReference>
<dbReference type="OrthoDB" id="195498at2759"/>
<dbReference type="InterPro" id="IPR036249">
    <property type="entry name" value="Thioredoxin-like_sf"/>
</dbReference>
<dbReference type="InterPro" id="IPR013740">
    <property type="entry name" value="Redoxin"/>
</dbReference>
<comment type="subunit">
    <text evidence="6">Homodimer; disulfide-linked, upon oxidation.</text>
</comment>
<dbReference type="InterPro" id="IPR013766">
    <property type="entry name" value="Thioredoxin_domain"/>
</dbReference>
<dbReference type="Gene3D" id="3.40.30.10">
    <property type="entry name" value="Glutaredoxin"/>
    <property type="match status" value="1"/>
</dbReference>
<accession>A0A371DA55</accession>
<proteinExistence type="inferred from homology"/>
<dbReference type="Pfam" id="PF08534">
    <property type="entry name" value="Redoxin"/>
    <property type="match status" value="1"/>
</dbReference>
<evidence type="ECO:0000256" key="10">
    <source>
        <dbReference type="PIRSR" id="PIRSR637944-1"/>
    </source>
</evidence>
<dbReference type="AlphaFoldDB" id="A0A371DA55"/>
<name>A0A371DA55_9APHY</name>
<dbReference type="EMBL" id="KZ857405">
    <property type="protein sequence ID" value="RDX49421.1"/>
    <property type="molecule type" value="Genomic_DNA"/>
</dbReference>
<evidence type="ECO:0000256" key="1">
    <source>
        <dbReference type="ARBA" id="ARBA00010505"/>
    </source>
</evidence>
<dbReference type="CDD" id="cd03013">
    <property type="entry name" value="PRX5_like"/>
    <property type="match status" value="1"/>
</dbReference>
<dbReference type="STRING" id="139420.A0A371DA55"/>
<evidence type="ECO:0000256" key="11">
    <source>
        <dbReference type="RuleBase" id="RU366011"/>
    </source>
</evidence>
<keyword evidence="2 11" id="KW-0575">Peroxidase</keyword>
<feature type="domain" description="Thioredoxin" evidence="12">
    <location>
        <begin position="1"/>
        <end position="174"/>
    </location>
</feature>
<dbReference type="InterPro" id="IPR037944">
    <property type="entry name" value="PRX5-like"/>
</dbReference>
<organism evidence="13 14">
    <name type="scientific">Lentinus brumalis</name>
    <dbReference type="NCBI Taxonomy" id="2498619"/>
    <lineage>
        <taxon>Eukaryota</taxon>
        <taxon>Fungi</taxon>
        <taxon>Dikarya</taxon>
        <taxon>Basidiomycota</taxon>
        <taxon>Agaricomycotina</taxon>
        <taxon>Agaricomycetes</taxon>
        <taxon>Polyporales</taxon>
        <taxon>Polyporaceae</taxon>
        <taxon>Lentinus</taxon>
    </lineage>
</organism>
<evidence type="ECO:0000256" key="3">
    <source>
        <dbReference type="ARBA" id="ARBA00022862"/>
    </source>
</evidence>
<evidence type="ECO:0000256" key="8">
    <source>
        <dbReference type="ARBA" id="ARBA00076301"/>
    </source>
</evidence>
<evidence type="ECO:0000313" key="14">
    <source>
        <dbReference type="Proteomes" id="UP000256964"/>
    </source>
</evidence>
<keyword evidence="3 11" id="KW-0049">Antioxidant</keyword>
<keyword evidence="14" id="KW-1185">Reference proteome</keyword>
<evidence type="ECO:0000313" key="13">
    <source>
        <dbReference type="EMBL" id="RDX49421.1"/>
    </source>
</evidence>
<keyword evidence="5 11" id="KW-0676">Redox-active center</keyword>
<dbReference type="GO" id="GO:0005777">
    <property type="term" value="C:peroxisome"/>
    <property type="evidence" value="ECO:0007669"/>
    <property type="project" value="TreeGrafter"/>
</dbReference>
<evidence type="ECO:0000256" key="2">
    <source>
        <dbReference type="ARBA" id="ARBA00022559"/>
    </source>
</evidence>
<gene>
    <name evidence="13" type="ORF">OH76DRAFT_1483084</name>
</gene>
<dbReference type="GO" id="GO:0042744">
    <property type="term" value="P:hydrogen peroxide catabolic process"/>
    <property type="evidence" value="ECO:0007669"/>
    <property type="project" value="TreeGrafter"/>
</dbReference>
<dbReference type="PROSITE" id="PS51352">
    <property type="entry name" value="THIOREDOXIN_2"/>
    <property type="match status" value="1"/>
</dbReference>
<dbReference type="GO" id="GO:0005739">
    <property type="term" value="C:mitochondrion"/>
    <property type="evidence" value="ECO:0007669"/>
    <property type="project" value="TreeGrafter"/>
</dbReference>
<dbReference type="Proteomes" id="UP000256964">
    <property type="component" value="Unassembled WGS sequence"/>
</dbReference>
<feature type="active site" description="Cysteine sulfenic acid (-SOH) intermediate" evidence="10">
    <location>
        <position position="60"/>
    </location>
</feature>
<evidence type="ECO:0000256" key="6">
    <source>
        <dbReference type="ARBA" id="ARBA00063543"/>
    </source>
</evidence>
<dbReference type="FunFam" id="3.40.30.10:FF:000020">
    <property type="entry name" value="Peroxiredoxin"/>
    <property type="match status" value="1"/>
</dbReference>
<protein>
    <recommendedName>
        <fullName evidence="7">Putative peroxiredoxin</fullName>
    </recommendedName>
    <alternativeName>
        <fullName evidence="8">Thioredoxin reductase</fullName>
    </alternativeName>
    <alternativeName>
        <fullName evidence="9">Thioredoxin-dependent peroxiredoxin</fullName>
    </alternativeName>
</protein>
<dbReference type="SUPFAM" id="SSF52833">
    <property type="entry name" value="Thioredoxin-like"/>
    <property type="match status" value="1"/>
</dbReference>
<evidence type="ECO:0000256" key="9">
    <source>
        <dbReference type="ARBA" id="ARBA00079296"/>
    </source>
</evidence>
<keyword evidence="4 11" id="KW-0560">Oxidoreductase</keyword>
<sequence>MAPTVNVGDAVPQGTFVHVPYTPELEQHSACGIPTKISTDAWKGKKVVLFAVPGAFTPSCHANHAPPYLAKVPELKAKGADVVAVVSANDPFVLSGWSRILGFGDKILALSDPDAKWSSELGLDVDLSGLGIGLGKRTTRYAIVLDDLKIKYLGVEPDPTQVTVSGVDAVLAAL</sequence>
<comment type="function">
    <text evidence="11">Thiol-specific peroxidase that catalyzes the reduction of hydrogen peroxide and organic hydroperoxides to water and alcohols, respectively. Plays a role in cell protection against oxidative stress by detoxifying peroxides.</text>
</comment>
<comment type="similarity">
    <text evidence="1 11">Belongs to the peroxiredoxin family. Prx5 subfamily.</text>
</comment>